<evidence type="ECO:0000259" key="3">
    <source>
        <dbReference type="Pfam" id="PF00275"/>
    </source>
</evidence>
<dbReference type="InterPro" id="IPR013792">
    <property type="entry name" value="RNA3'P_cycl/enolpyr_Trfase_a/b"/>
</dbReference>
<evidence type="ECO:0000313" key="4">
    <source>
        <dbReference type="EMBL" id="SCM72187.1"/>
    </source>
</evidence>
<protein>
    <submittedName>
        <fullName evidence="4">EPSP synthase (3-phosphoshikimate 1-carboxyvinyltransferase)</fullName>
    </submittedName>
</protein>
<dbReference type="EMBL" id="FMJC01000002">
    <property type="protein sequence ID" value="SCM72187.1"/>
    <property type="molecule type" value="Genomic_DNA"/>
</dbReference>
<sequence>MTDHSNDSRGSRPSRDARDARDSRGPRTPRDARDSRDSRGPRPPRDARDSRDSRGRDDAPVRRPLRETVCEIDRDILRLLLRRHNILARMRGDKSHLDSAEEKLLRESWEGAVARISRDARLSGHFFSLMQEVEFLPRPAGERPAESAEGQDSADGRAGEGPAAQEGPDKRTAFNLAPPSKPVRLRMPAPLACRSTRAWLMLAAATGQPTRVSPCLMNDPIVDCVKMLIQIGASLTREDDGVTARPSVPVSAPDKVLYVGDSAWNFFLLLGHYLGRPSRAKFMGETSLKLADLSAVRHFLPAMGARLVHVVPKSDGLPARLECSGIIPDAVVMPADTPAELAEGILLAAPGYEHSLMMDLTGHPAQKTIFARTLPILRAAGAEVSVDGGVVRIHPTKLEIPALPDLPMEPELALFLLSLPLAMGGETRLAGHWPQWPAAEAGWDLLHGLGLDLRQQKGADGGEVTASSTAPLKNFTLAALPENLPSDWAPLAVGLAACAALRGAQVSLPTLPQDMDVHEVESFLHALGLEQNSEGRLCKNEQSGVKAGWNAPTPVWAMALALAACAKPHQKLGNPGVMTGLYPAFWALYNALPEPPQRRAAAEAAPAAPARRRIITSVVAVPPELKEDEDF</sequence>
<evidence type="ECO:0000256" key="2">
    <source>
        <dbReference type="SAM" id="MobiDB-lite"/>
    </source>
</evidence>
<evidence type="ECO:0000256" key="1">
    <source>
        <dbReference type="ARBA" id="ARBA00022679"/>
    </source>
</evidence>
<dbReference type="Gene3D" id="3.65.10.10">
    <property type="entry name" value="Enolpyruvate transferase domain"/>
    <property type="match status" value="2"/>
</dbReference>
<dbReference type="GO" id="GO:0016765">
    <property type="term" value="F:transferase activity, transferring alkyl or aryl (other than methyl) groups"/>
    <property type="evidence" value="ECO:0007669"/>
    <property type="project" value="InterPro"/>
</dbReference>
<feature type="domain" description="Enolpyruvate transferase" evidence="3">
    <location>
        <begin position="195"/>
        <end position="396"/>
    </location>
</feature>
<dbReference type="RefSeq" id="WP_179980089.1">
    <property type="nucleotide sequence ID" value="NZ_LT608333.1"/>
</dbReference>
<feature type="region of interest" description="Disordered" evidence="2">
    <location>
        <begin position="137"/>
        <end position="180"/>
    </location>
</feature>
<gene>
    <name evidence="4" type="ORF">KL86DES1_20450</name>
</gene>
<keyword evidence="1 4" id="KW-0808">Transferase</keyword>
<proteinExistence type="predicted"/>
<dbReference type="InterPro" id="IPR001986">
    <property type="entry name" value="Enolpyruvate_Tfrase_dom"/>
</dbReference>
<dbReference type="SUPFAM" id="SSF55205">
    <property type="entry name" value="EPT/RTPC-like"/>
    <property type="match status" value="1"/>
</dbReference>
<dbReference type="InterPro" id="IPR036968">
    <property type="entry name" value="Enolpyruvate_Tfrase_sf"/>
</dbReference>
<accession>A0A212L3Z7</accession>
<dbReference type="Pfam" id="PF00275">
    <property type="entry name" value="EPSP_synthase"/>
    <property type="match status" value="1"/>
</dbReference>
<dbReference type="AlphaFoldDB" id="A0A212L3Z7"/>
<reference evidence="4" key="1">
    <citation type="submission" date="2016-08" db="EMBL/GenBank/DDBJ databases">
        <authorList>
            <person name="Seilhamer J.J."/>
        </authorList>
    </citation>
    <scope>NUCLEOTIDE SEQUENCE</scope>
    <source>
        <strain evidence="4">86-1</strain>
    </source>
</reference>
<feature type="region of interest" description="Disordered" evidence="2">
    <location>
        <begin position="1"/>
        <end position="62"/>
    </location>
</feature>
<name>A0A212L3Z7_9BACT</name>
<organism evidence="4">
    <name type="scientific">uncultured Desulfovibrio sp</name>
    <dbReference type="NCBI Taxonomy" id="167968"/>
    <lineage>
        <taxon>Bacteria</taxon>
        <taxon>Pseudomonadati</taxon>
        <taxon>Thermodesulfobacteriota</taxon>
        <taxon>Desulfovibrionia</taxon>
        <taxon>Desulfovibrionales</taxon>
        <taxon>Desulfovibrionaceae</taxon>
        <taxon>Desulfovibrio</taxon>
        <taxon>environmental samples</taxon>
    </lineage>
</organism>